<feature type="transmembrane region" description="Helical" evidence="1">
    <location>
        <begin position="6"/>
        <end position="26"/>
    </location>
</feature>
<keyword evidence="1" id="KW-1133">Transmembrane helix</keyword>
<dbReference type="EMBL" id="BTFZ01000003">
    <property type="protein sequence ID" value="GMM34793.1"/>
    <property type="molecule type" value="Genomic_DNA"/>
</dbReference>
<accession>A0AAV5QJ45</accession>
<feature type="compositionally biased region" description="Polar residues" evidence="2">
    <location>
        <begin position="223"/>
        <end position="240"/>
    </location>
</feature>
<keyword evidence="4" id="KW-1185">Reference proteome</keyword>
<evidence type="ECO:0000313" key="3">
    <source>
        <dbReference type="EMBL" id="GMM34793.1"/>
    </source>
</evidence>
<dbReference type="PANTHER" id="PTHR12300">
    <property type="entry name" value="HVA22-LIKE PROTEINS"/>
    <property type="match status" value="1"/>
</dbReference>
<dbReference type="InterPro" id="IPR004345">
    <property type="entry name" value="TB2_DP1_HVA22"/>
</dbReference>
<sequence>MFGLLFNISSFVISILFPIYLSFKSLQANDSNLLKSWLIYWIVFVAINFMETFFAFVLNFIPFYPFLRLYFQLWLVLPQTKGAVFLYYNYLSPFLKKHESEIEGFVDNVYGNFWTFLSDCKQFLVSLIKRNLFGTKDSDSVHKPRNKYFNFVTSYFGMPGNLMSSDEAADEKLSMSYMESLLNQFKEQKTDEFAVDSNSMSFFESFLLTIPKSGYALKNTFSTSNEAKPRSGETSVSRPSSPKKEQADVSAEFEEEVFDFVNKDETPAASEGIFSSFGWVKVSKEKTE</sequence>
<dbReference type="Pfam" id="PF03134">
    <property type="entry name" value="TB2_DP1_HVA22"/>
    <property type="match status" value="1"/>
</dbReference>
<feature type="transmembrane region" description="Helical" evidence="1">
    <location>
        <begin position="38"/>
        <end position="63"/>
    </location>
</feature>
<dbReference type="GO" id="GO:0016020">
    <property type="term" value="C:membrane"/>
    <property type="evidence" value="ECO:0007669"/>
    <property type="project" value="UniProtKB-SubCell"/>
</dbReference>
<protein>
    <recommendedName>
        <fullName evidence="1">Protein YOP1</fullName>
    </recommendedName>
</protein>
<name>A0AAV5QJ45_9ASCO</name>
<organism evidence="3 4">
    <name type="scientific">Saccharomycopsis crataegensis</name>
    <dbReference type="NCBI Taxonomy" id="43959"/>
    <lineage>
        <taxon>Eukaryota</taxon>
        <taxon>Fungi</taxon>
        <taxon>Dikarya</taxon>
        <taxon>Ascomycota</taxon>
        <taxon>Saccharomycotina</taxon>
        <taxon>Saccharomycetes</taxon>
        <taxon>Saccharomycopsidaceae</taxon>
        <taxon>Saccharomycopsis</taxon>
    </lineage>
</organism>
<comment type="subcellular location">
    <subcellularLocation>
        <location evidence="1">Membrane</location>
        <topology evidence="1">Multi-pass membrane protein</topology>
    </subcellularLocation>
</comment>
<comment type="similarity">
    <text evidence="1">Belongs to the DP1 family.</text>
</comment>
<feature type="region of interest" description="Disordered" evidence="2">
    <location>
        <begin position="223"/>
        <end position="251"/>
    </location>
</feature>
<evidence type="ECO:0000256" key="2">
    <source>
        <dbReference type="SAM" id="MobiDB-lite"/>
    </source>
</evidence>
<keyword evidence="1" id="KW-0472">Membrane</keyword>
<reference evidence="3 4" key="1">
    <citation type="journal article" date="2023" name="Elife">
        <title>Identification of key yeast species and microbe-microbe interactions impacting larval growth of Drosophila in the wild.</title>
        <authorList>
            <person name="Mure A."/>
            <person name="Sugiura Y."/>
            <person name="Maeda R."/>
            <person name="Honda K."/>
            <person name="Sakurai N."/>
            <person name="Takahashi Y."/>
            <person name="Watada M."/>
            <person name="Katoh T."/>
            <person name="Gotoh A."/>
            <person name="Gotoh Y."/>
            <person name="Taniguchi I."/>
            <person name="Nakamura K."/>
            <person name="Hayashi T."/>
            <person name="Katayama T."/>
            <person name="Uemura T."/>
            <person name="Hattori Y."/>
        </authorList>
    </citation>
    <scope>NUCLEOTIDE SEQUENCE [LARGE SCALE GENOMIC DNA]</scope>
    <source>
        <strain evidence="3 4">SC-9</strain>
    </source>
</reference>
<evidence type="ECO:0000256" key="1">
    <source>
        <dbReference type="RuleBase" id="RU362006"/>
    </source>
</evidence>
<evidence type="ECO:0000313" key="4">
    <source>
        <dbReference type="Proteomes" id="UP001360560"/>
    </source>
</evidence>
<keyword evidence="1" id="KW-0812">Transmembrane</keyword>
<proteinExistence type="inferred from homology"/>
<dbReference type="PANTHER" id="PTHR12300:SF177">
    <property type="entry name" value="PROTEIN YOP1"/>
    <property type="match status" value="1"/>
</dbReference>
<comment type="caution">
    <text evidence="3">The sequence shown here is derived from an EMBL/GenBank/DDBJ whole genome shotgun (WGS) entry which is preliminary data.</text>
</comment>
<dbReference type="RefSeq" id="XP_064851793.1">
    <property type="nucleotide sequence ID" value="XM_064995721.1"/>
</dbReference>
<gene>
    <name evidence="3" type="ORF">DASC09_021180</name>
</gene>
<comment type="caution">
    <text evidence="1">Lacks conserved residue(s) required for the propagation of feature annotation.</text>
</comment>
<dbReference type="AlphaFoldDB" id="A0AAV5QJ45"/>
<dbReference type="Proteomes" id="UP001360560">
    <property type="component" value="Unassembled WGS sequence"/>
</dbReference>
<dbReference type="GeneID" id="90072772"/>